<dbReference type="FunFam" id="3.30.160.60:FF:000021">
    <property type="entry name" value="Basic krueppel-like factor 3"/>
    <property type="match status" value="1"/>
</dbReference>
<keyword evidence="2 4" id="KW-0863">Zinc-finger</keyword>
<feature type="domain" description="C2H2-type" evidence="6">
    <location>
        <begin position="207"/>
        <end position="236"/>
    </location>
</feature>
<dbReference type="PANTHER" id="PTHR23235:SF48">
    <property type="entry name" value="KRUEPPEL-LIKE FACTOR 3"/>
    <property type="match status" value="1"/>
</dbReference>
<organism evidence="7 8">
    <name type="scientific">Oedothorax gibbosus</name>
    <dbReference type="NCBI Taxonomy" id="931172"/>
    <lineage>
        <taxon>Eukaryota</taxon>
        <taxon>Metazoa</taxon>
        <taxon>Ecdysozoa</taxon>
        <taxon>Arthropoda</taxon>
        <taxon>Chelicerata</taxon>
        <taxon>Arachnida</taxon>
        <taxon>Araneae</taxon>
        <taxon>Araneomorphae</taxon>
        <taxon>Entelegynae</taxon>
        <taxon>Araneoidea</taxon>
        <taxon>Linyphiidae</taxon>
        <taxon>Erigoninae</taxon>
        <taxon>Oedothorax</taxon>
    </lineage>
</organism>
<reference evidence="7 8" key="1">
    <citation type="journal article" date="2022" name="Nat. Ecol. Evol.">
        <title>A masculinizing supergene underlies an exaggerated male reproductive morph in a spider.</title>
        <authorList>
            <person name="Hendrickx F."/>
            <person name="De Corte Z."/>
            <person name="Sonet G."/>
            <person name="Van Belleghem S.M."/>
            <person name="Kostlbacher S."/>
            <person name="Vangestel C."/>
        </authorList>
    </citation>
    <scope>NUCLEOTIDE SEQUENCE [LARGE SCALE GENOMIC DNA]</scope>
    <source>
        <strain evidence="7">W744_W776</strain>
    </source>
</reference>
<feature type="region of interest" description="Disordered" evidence="5">
    <location>
        <begin position="71"/>
        <end position="96"/>
    </location>
</feature>
<evidence type="ECO:0000256" key="1">
    <source>
        <dbReference type="ARBA" id="ARBA00022723"/>
    </source>
</evidence>
<proteinExistence type="predicted"/>
<keyword evidence="8" id="KW-1185">Reference proteome</keyword>
<name>A0AAV6V2U6_9ARAC</name>
<protein>
    <recommendedName>
        <fullName evidence="6">C2H2-type domain-containing protein</fullName>
    </recommendedName>
</protein>
<evidence type="ECO:0000313" key="7">
    <source>
        <dbReference type="EMBL" id="KAG8190934.1"/>
    </source>
</evidence>
<dbReference type="SUPFAM" id="SSF57667">
    <property type="entry name" value="beta-beta-alpha zinc fingers"/>
    <property type="match status" value="1"/>
</dbReference>
<dbReference type="Proteomes" id="UP000827092">
    <property type="component" value="Unassembled WGS sequence"/>
</dbReference>
<dbReference type="PROSITE" id="PS50157">
    <property type="entry name" value="ZINC_FINGER_C2H2_2"/>
    <property type="match status" value="1"/>
</dbReference>
<accession>A0AAV6V2U6</accession>
<comment type="caution">
    <text evidence="7">The sequence shown here is derived from an EMBL/GenBank/DDBJ whole genome shotgun (WGS) entry which is preliminary data.</text>
</comment>
<sequence length="266" mass="29391">MYSPLAYRTVCDRFMVPYEFGRISPTFPSYVPLLRIPTSCSIMNSEGAACAPAQMEPVDLTVNKSSRYSLSPASSPASLPASPTTPSSPSSSNSNFSSCVDLRLNKDFNSDEEILDPLSKSESSSLLSLQRIKEASIAMFQLEKQPSFLNNLLQKGLLDQADERLLRANPSFAAAAKMFDESIGLPSNVAKEGTDIYSENLKRRKTHKCDFKGCEKVYTKSSHLKAHKRTHTGEKPYLCTWEEVVLKVGPSLPTHEEALASRENLD</sequence>
<dbReference type="PANTHER" id="PTHR23235">
    <property type="entry name" value="KRUEPPEL-LIKE TRANSCRIPTION FACTOR"/>
    <property type="match status" value="1"/>
</dbReference>
<evidence type="ECO:0000256" key="2">
    <source>
        <dbReference type="ARBA" id="ARBA00022771"/>
    </source>
</evidence>
<dbReference type="InterPro" id="IPR036236">
    <property type="entry name" value="Znf_C2H2_sf"/>
</dbReference>
<dbReference type="Gene3D" id="3.30.160.60">
    <property type="entry name" value="Classic Zinc Finger"/>
    <property type="match status" value="1"/>
</dbReference>
<dbReference type="GO" id="GO:0000978">
    <property type="term" value="F:RNA polymerase II cis-regulatory region sequence-specific DNA binding"/>
    <property type="evidence" value="ECO:0007669"/>
    <property type="project" value="TreeGrafter"/>
</dbReference>
<evidence type="ECO:0000256" key="4">
    <source>
        <dbReference type="PROSITE-ProRule" id="PRU00042"/>
    </source>
</evidence>
<dbReference type="PROSITE" id="PS00028">
    <property type="entry name" value="ZINC_FINGER_C2H2_1"/>
    <property type="match status" value="1"/>
</dbReference>
<dbReference type="EMBL" id="JAFNEN010000170">
    <property type="protein sequence ID" value="KAG8190934.1"/>
    <property type="molecule type" value="Genomic_DNA"/>
</dbReference>
<dbReference type="GO" id="GO:0000981">
    <property type="term" value="F:DNA-binding transcription factor activity, RNA polymerase II-specific"/>
    <property type="evidence" value="ECO:0007669"/>
    <property type="project" value="TreeGrafter"/>
</dbReference>
<dbReference type="InterPro" id="IPR013087">
    <property type="entry name" value="Znf_C2H2_type"/>
</dbReference>
<evidence type="ECO:0000256" key="5">
    <source>
        <dbReference type="SAM" id="MobiDB-lite"/>
    </source>
</evidence>
<evidence type="ECO:0000256" key="3">
    <source>
        <dbReference type="ARBA" id="ARBA00022833"/>
    </source>
</evidence>
<keyword evidence="1" id="KW-0479">Metal-binding</keyword>
<dbReference type="AlphaFoldDB" id="A0AAV6V2U6"/>
<keyword evidence="3" id="KW-0862">Zinc</keyword>
<gene>
    <name evidence="7" type="ORF">JTE90_002541</name>
</gene>
<dbReference type="GO" id="GO:0008270">
    <property type="term" value="F:zinc ion binding"/>
    <property type="evidence" value="ECO:0007669"/>
    <property type="project" value="UniProtKB-KW"/>
</dbReference>
<evidence type="ECO:0000259" key="6">
    <source>
        <dbReference type="PROSITE" id="PS50157"/>
    </source>
</evidence>
<evidence type="ECO:0000313" key="8">
    <source>
        <dbReference type="Proteomes" id="UP000827092"/>
    </source>
</evidence>